<accession>A0ABP1FML9</accession>
<comment type="caution">
    <text evidence="2">The sequence shown here is derived from an EMBL/GenBank/DDBJ whole genome shotgun (WGS) entry which is preliminary data.</text>
</comment>
<dbReference type="Gene3D" id="3.40.30.10">
    <property type="entry name" value="Glutaredoxin"/>
    <property type="match status" value="1"/>
</dbReference>
<gene>
    <name evidence="2" type="primary">g496</name>
    <name evidence="2" type="ORF">VP750_LOCUS436</name>
</gene>
<dbReference type="EMBL" id="CAXHTA020000001">
    <property type="protein sequence ID" value="CAL5218777.1"/>
    <property type="molecule type" value="Genomic_DNA"/>
</dbReference>
<evidence type="ECO:0000313" key="2">
    <source>
        <dbReference type="EMBL" id="CAL5218777.1"/>
    </source>
</evidence>
<reference evidence="2 3" key="1">
    <citation type="submission" date="2024-06" db="EMBL/GenBank/DDBJ databases">
        <authorList>
            <person name="Kraege A."/>
            <person name="Thomma B."/>
        </authorList>
    </citation>
    <scope>NUCLEOTIDE SEQUENCE [LARGE SCALE GENOMIC DNA]</scope>
</reference>
<proteinExistence type="predicted"/>
<keyword evidence="3" id="KW-1185">Reference proteome</keyword>
<dbReference type="CDD" id="cd00299">
    <property type="entry name" value="GST_C_family"/>
    <property type="match status" value="1"/>
</dbReference>
<dbReference type="Proteomes" id="UP001497392">
    <property type="component" value="Unassembled WGS sequence"/>
</dbReference>
<dbReference type="Pfam" id="PF13409">
    <property type="entry name" value="GST_N_2"/>
    <property type="match status" value="1"/>
</dbReference>
<dbReference type="SFLD" id="SFLDS00019">
    <property type="entry name" value="Glutathione_Transferase_(cytos"/>
    <property type="match status" value="1"/>
</dbReference>
<dbReference type="Gene3D" id="1.20.1050.10">
    <property type="match status" value="1"/>
</dbReference>
<feature type="domain" description="GST N-terminal" evidence="1">
    <location>
        <begin position="9"/>
        <end position="92"/>
    </location>
</feature>
<dbReference type="SUPFAM" id="SSF47616">
    <property type="entry name" value="GST C-terminal domain-like"/>
    <property type="match status" value="1"/>
</dbReference>
<dbReference type="Pfam" id="PF13410">
    <property type="entry name" value="GST_C_2"/>
    <property type="match status" value="1"/>
</dbReference>
<dbReference type="PANTHER" id="PTHR43968">
    <property type="match status" value="1"/>
</dbReference>
<dbReference type="InterPro" id="IPR040079">
    <property type="entry name" value="Glutathione_S-Trfase"/>
</dbReference>
<dbReference type="CDD" id="cd00570">
    <property type="entry name" value="GST_N_family"/>
    <property type="match status" value="1"/>
</dbReference>
<organism evidence="2 3">
    <name type="scientific">Coccomyxa viridis</name>
    <dbReference type="NCBI Taxonomy" id="1274662"/>
    <lineage>
        <taxon>Eukaryota</taxon>
        <taxon>Viridiplantae</taxon>
        <taxon>Chlorophyta</taxon>
        <taxon>core chlorophytes</taxon>
        <taxon>Trebouxiophyceae</taxon>
        <taxon>Trebouxiophyceae incertae sedis</taxon>
        <taxon>Coccomyxaceae</taxon>
        <taxon>Coccomyxa</taxon>
    </lineage>
</organism>
<dbReference type="InterPro" id="IPR036282">
    <property type="entry name" value="Glutathione-S-Trfase_C_sf"/>
</dbReference>
<dbReference type="InterPro" id="IPR036249">
    <property type="entry name" value="Thioredoxin-like_sf"/>
</dbReference>
<dbReference type="SUPFAM" id="SSF52833">
    <property type="entry name" value="Thioredoxin-like"/>
    <property type="match status" value="1"/>
</dbReference>
<evidence type="ECO:0000313" key="3">
    <source>
        <dbReference type="Proteomes" id="UP001497392"/>
    </source>
</evidence>
<dbReference type="PROSITE" id="PS50404">
    <property type="entry name" value="GST_NTER"/>
    <property type="match status" value="1"/>
</dbReference>
<dbReference type="InterPro" id="IPR004045">
    <property type="entry name" value="Glutathione_S-Trfase_N"/>
</dbReference>
<sequence length="245" mass="27684">MAQAAFQPQKPTLIDIPVSNNGGRCRFVLYKKGLKDKVDIVSPKVYGGMKSDEYVALNPQGLIPMLVLPDGKSLWESDVIASYLCDKYKDEGASFELPSPEDRANDLLARRVHDLYIGPIQKAMYRDMDINEREALIKRLAFQLDVLDSIIKGPYVSGSTMGLADATLFPTLTFCNFMLPQFFGWKQAFKGKQLQAYWETMQADTEGSQVIKEIEDELENWKASGRWEQKGILAQVAEEGHTWAY</sequence>
<protein>
    <submittedName>
        <fullName evidence="2">G496 protein</fullName>
    </submittedName>
</protein>
<dbReference type="InterPro" id="IPR050983">
    <property type="entry name" value="GST_Omega/HSP26"/>
</dbReference>
<evidence type="ECO:0000259" key="1">
    <source>
        <dbReference type="PROSITE" id="PS50404"/>
    </source>
</evidence>
<name>A0ABP1FML9_9CHLO</name>
<dbReference type="PANTHER" id="PTHR43968:SF6">
    <property type="entry name" value="GLUTATHIONE S-TRANSFERASE OMEGA"/>
    <property type="match status" value="1"/>
</dbReference>